<dbReference type="PANTHER" id="PTHR46024">
    <property type="entry name" value="HISTONE-LYSINE N-METHYLTRANSFERASE EGGLESS"/>
    <property type="match status" value="1"/>
</dbReference>
<evidence type="ECO:0000256" key="3">
    <source>
        <dbReference type="SAM" id="MobiDB-lite"/>
    </source>
</evidence>
<reference evidence="4 5" key="1">
    <citation type="journal article" date="2015" name="Genome Biol. Evol.">
        <title>The genome of winter moth (Operophtera brumata) provides a genomic perspective on sexual dimorphism and phenology.</title>
        <authorList>
            <person name="Derks M.F."/>
            <person name="Smit S."/>
            <person name="Salis L."/>
            <person name="Schijlen E."/>
            <person name="Bossers A."/>
            <person name="Mateman C."/>
            <person name="Pijl A.S."/>
            <person name="de Ridder D."/>
            <person name="Groenen M.A."/>
            <person name="Visser M.E."/>
            <person name="Megens H.J."/>
        </authorList>
    </citation>
    <scope>NUCLEOTIDE SEQUENCE [LARGE SCALE GENOMIC DNA]</scope>
    <source>
        <strain evidence="4">WM2013NL</strain>
        <tissue evidence="4">Head and thorax</tissue>
    </source>
</reference>
<gene>
    <name evidence="4" type="ORF">OBRU01_09834</name>
</gene>
<dbReference type="STRING" id="104452.A0A0L7LET2"/>
<feature type="compositionally biased region" description="Basic and acidic residues" evidence="3">
    <location>
        <begin position="86"/>
        <end position="96"/>
    </location>
</feature>
<comment type="caution">
    <text evidence="4">The sequence shown here is derived from an EMBL/GenBank/DDBJ whole genome shotgun (WGS) entry which is preliminary data.</text>
</comment>
<keyword evidence="5" id="KW-1185">Reference proteome</keyword>
<dbReference type="GO" id="GO:0032259">
    <property type="term" value="P:methylation"/>
    <property type="evidence" value="ECO:0007669"/>
    <property type="project" value="UniProtKB-KW"/>
</dbReference>
<dbReference type="AlphaFoldDB" id="A0A0L7LET2"/>
<sequence>MTLAGARTVGLDGPSVGYVYRRLPEPLSSGIYECNSRHPPIIKKKKVLSELCTNDGLNEGDEYLAELDYIEVVEGMKEGYEDDVPDADKRLDKKSSDGSSGNESEPTSSESEDEREQSAKDGDFQPGYIPYSNIEFKKSLRKRQKLKKKEEKEKQKADAKKRDDCITISDDEEGRWLSRATLELP</sequence>
<dbReference type="InterPro" id="IPR051516">
    <property type="entry name" value="SETDB_methyltransferase"/>
</dbReference>
<protein>
    <submittedName>
        <fullName evidence="4">Putative histone-lysine n-methyltransferase</fullName>
    </submittedName>
</protein>
<comment type="subcellular location">
    <subcellularLocation>
        <location evidence="1">Nucleus</location>
    </subcellularLocation>
</comment>
<dbReference type="PANTHER" id="PTHR46024:SF1">
    <property type="entry name" value="HISTONE-LYSINE N-METHYLTRANSFERASE EGGLESS"/>
    <property type="match status" value="1"/>
</dbReference>
<feature type="compositionally biased region" description="Basic and acidic residues" evidence="3">
    <location>
        <begin position="148"/>
        <end position="164"/>
    </location>
</feature>
<evidence type="ECO:0000256" key="1">
    <source>
        <dbReference type="ARBA" id="ARBA00004123"/>
    </source>
</evidence>
<dbReference type="GO" id="GO:0005634">
    <property type="term" value="C:nucleus"/>
    <property type="evidence" value="ECO:0007669"/>
    <property type="project" value="UniProtKB-SubCell"/>
</dbReference>
<keyword evidence="4" id="KW-0489">Methyltransferase</keyword>
<name>A0A0L7LET2_OPEBR</name>
<dbReference type="Proteomes" id="UP000037510">
    <property type="component" value="Unassembled WGS sequence"/>
</dbReference>
<dbReference type="GO" id="GO:0010629">
    <property type="term" value="P:negative regulation of gene expression"/>
    <property type="evidence" value="ECO:0007669"/>
    <property type="project" value="TreeGrafter"/>
</dbReference>
<dbReference type="GO" id="GO:0046974">
    <property type="term" value="F:histone H3K9 methyltransferase activity"/>
    <property type="evidence" value="ECO:0007669"/>
    <property type="project" value="TreeGrafter"/>
</dbReference>
<accession>A0A0L7LET2</accession>
<dbReference type="GO" id="GO:0070828">
    <property type="term" value="P:heterochromatin organization"/>
    <property type="evidence" value="ECO:0007669"/>
    <property type="project" value="TreeGrafter"/>
</dbReference>
<dbReference type="EMBL" id="JTDY01001416">
    <property type="protein sequence ID" value="KOB73910.1"/>
    <property type="molecule type" value="Genomic_DNA"/>
</dbReference>
<evidence type="ECO:0000313" key="5">
    <source>
        <dbReference type="Proteomes" id="UP000037510"/>
    </source>
</evidence>
<proteinExistence type="predicted"/>
<feature type="compositionally biased region" description="Low complexity" evidence="3">
    <location>
        <begin position="99"/>
        <end position="109"/>
    </location>
</feature>
<keyword evidence="4" id="KW-0808">Transferase</keyword>
<organism evidence="4 5">
    <name type="scientific">Operophtera brumata</name>
    <name type="common">Winter moth</name>
    <name type="synonym">Phalaena brumata</name>
    <dbReference type="NCBI Taxonomy" id="104452"/>
    <lineage>
        <taxon>Eukaryota</taxon>
        <taxon>Metazoa</taxon>
        <taxon>Ecdysozoa</taxon>
        <taxon>Arthropoda</taxon>
        <taxon>Hexapoda</taxon>
        <taxon>Insecta</taxon>
        <taxon>Pterygota</taxon>
        <taxon>Neoptera</taxon>
        <taxon>Endopterygota</taxon>
        <taxon>Lepidoptera</taxon>
        <taxon>Glossata</taxon>
        <taxon>Ditrysia</taxon>
        <taxon>Geometroidea</taxon>
        <taxon>Geometridae</taxon>
        <taxon>Larentiinae</taxon>
        <taxon>Operophtera</taxon>
    </lineage>
</organism>
<keyword evidence="2" id="KW-0539">Nucleus</keyword>
<evidence type="ECO:0000256" key="2">
    <source>
        <dbReference type="ARBA" id="ARBA00023242"/>
    </source>
</evidence>
<feature type="region of interest" description="Disordered" evidence="3">
    <location>
        <begin position="78"/>
        <end position="164"/>
    </location>
</feature>
<evidence type="ECO:0000313" key="4">
    <source>
        <dbReference type="EMBL" id="KOB73910.1"/>
    </source>
</evidence>